<protein>
    <submittedName>
        <fullName evidence="2">Uncharacterized protein</fullName>
    </submittedName>
</protein>
<evidence type="ECO:0000313" key="3">
    <source>
        <dbReference type="Proteomes" id="UP000299102"/>
    </source>
</evidence>
<accession>A0A4C1T2E9</accession>
<dbReference type="AlphaFoldDB" id="A0A4C1T2E9"/>
<evidence type="ECO:0000256" key="1">
    <source>
        <dbReference type="SAM" id="MobiDB-lite"/>
    </source>
</evidence>
<name>A0A4C1T2E9_EUMVA</name>
<gene>
    <name evidence="2" type="ORF">EVAR_2825_1</name>
</gene>
<dbReference type="Proteomes" id="UP000299102">
    <property type="component" value="Unassembled WGS sequence"/>
</dbReference>
<organism evidence="2 3">
    <name type="scientific">Eumeta variegata</name>
    <name type="common">Bagworm moth</name>
    <name type="synonym">Eumeta japonica</name>
    <dbReference type="NCBI Taxonomy" id="151549"/>
    <lineage>
        <taxon>Eukaryota</taxon>
        <taxon>Metazoa</taxon>
        <taxon>Ecdysozoa</taxon>
        <taxon>Arthropoda</taxon>
        <taxon>Hexapoda</taxon>
        <taxon>Insecta</taxon>
        <taxon>Pterygota</taxon>
        <taxon>Neoptera</taxon>
        <taxon>Endopterygota</taxon>
        <taxon>Lepidoptera</taxon>
        <taxon>Glossata</taxon>
        <taxon>Ditrysia</taxon>
        <taxon>Tineoidea</taxon>
        <taxon>Psychidae</taxon>
        <taxon>Oiketicinae</taxon>
        <taxon>Eumeta</taxon>
    </lineage>
</organism>
<comment type="caution">
    <text evidence="2">The sequence shown here is derived from an EMBL/GenBank/DDBJ whole genome shotgun (WGS) entry which is preliminary data.</text>
</comment>
<proteinExistence type="predicted"/>
<dbReference type="EMBL" id="BGZK01000027">
    <property type="protein sequence ID" value="GBP07720.1"/>
    <property type="molecule type" value="Genomic_DNA"/>
</dbReference>
<sequence length="67" mass="7266">MVEASNGGKYTDASMKRLNGSEKEAVASKRLRCNVGRDHRAFDYSFAVCPSVSSVFPPARAATWRGA</sequence>
<feature type="region of interest" description="Disordered" evidence="1">
    <location>
        <begin position="1"/>
        <end position="27"/>
    </location>
</feature>
<keyword evidence="3" id="KW-1185">Reference proteome</keyword>
<evidence type="ECO:0000313" key="2">
    <source>
        <dbReference type="EMBL" id="GBP07720.1"/>
    </source>
</evidence>
<reference evidence="2 3" key="1">
    <citation type="journal article" date="2019" name="Commun. Biol.">
        <title>The bagworm genome reveals a unique fibroin gene that provides high tensile strength.</title>
        <authorList>
            <person name="Kono N."/>
            <person name="Nakamura H."/>
            <person name="Ohtoshi R."/>
            <person name="Tomita M."/>
            <person name="Numata K."/>
            <person name="Arakawa K."/>
        </authorList>
    </citation>
    <scope>NUCLEOTIDE SEQUENCE [LARGE SCALE GENOMIC DNA]</scope>
</reference>